<dbReference type="OrthoDB" id="194358at2759"/>
<dbReference type="InterPro" id="IPR029058">
    <property type="entry name" value="AB_hydrolase_fold"/>
</dbReference>
<dbReference type="Pfam" id="PF12697">
    <property type="entry name" value="Abhydrolase_6"/>
    <property type="match status" value="1"/>
</dbReference>
<reference evidence="6 7" key="1">
    <citation type="submission" date="2015-09" db="EMBL/GenBank/DDBJ databases">
        <title>Host preference determinants of Valsa canker pathogens revealed by comparative genomics.</title>
        <authorList>
            <person name="Yin Z."/>
            <person name="Huang L."/>
        </authorList>
    </citation>
    <scope>NUCLEOTIDE SEQUENCE [LARGE SCALE GENOMIC DNA]</scope>
    <source>
        <strain evidence="6 7">YSFL</strain>
    </source>
</reference>
<evidence type="ECO:0000256" key="1">
    <source>
        <dbReference type="ARBA" id="ARBA00022737"/>
    </source>
</evidence>
<organism evidence="6 7">
    <name type="scientific">Cytospora chrysosperma</name>
    <name type="common">Cytospora canker fungus</name>
    <name type="synonym">Sphaeria chrysosperma</name>
    <dbReference type="NCBI Taxonomy" id="252740"/>
    <lineage>
        <taxon>Eukaryota</taxon>
        <taxon>Fungi</taxon>
        <taxon>Dikarya</taxon>
        <taxon>Ascomycota</taxon>
        <taxon>Pezizomycotina</taxon>
        <taxon>Sordariomycetes</taxon>
        <taxon>Sordariomycetidae</taxon>
        <taxon>Diaporthales</taxon>
        <taxon>Cytosporaceae</taxon>
        <taxon>Cytospora</taxon>
    </lineage>
</organism>
<dbReference type="InterPro" id="IPR000073">
    <property type="entry name" value="AB_hydrolase_1"/>
</dbReference>
<dbReference type="InterPro" id="IPR036322">
    <property type="entry name" value="WD40_repeat_dom_sf"/>
</dbReference>
<evidence type="ECO:0000259" key="3">
    <source>
        <dbReference type="Pfam" id="PF12697"/>
    </source>
</evidence>
<dbReference type="PROSITE" id="PS01295">
    <property type="entry name" value="ISPD"/>
    <property type="match status" value="1"/>
</dbReference>
<dbReference type="SUPFAM" id="SSF53474">
    <property type="entry name" value="alpha/beta-Hydrolases"/>
    <property type="match status" value="1"/>
</dbReference>
<dbReference type="GO" id="GO:0003824">
    <property type="term" value="F:catalytic activity"/>
    <property type="evidence" value="ECO:0007669"/>
    <property type="project" value="InterPro"/>
</dbReference>
<dbReference type="InterPro" id="IPR056884">
    <property type="entry name" value="NPHP3-like_N"/>
</dbReference>
<dbReference type="InterPro" id="IPR001680">
    <property type="entry name" value="WD40_rpt"/>
</dbReference>
<evidence type="ECO:0000313" key="7">
    <source>
        <dbReference type="Proteomes" id="UP000284375"/>
    </source>
</evidence>
<protein>
    <submittedName>
        <fullName evidence="6">Uncharacterized protein</fullName>
    </submittedName>
</protein>
<dbReference type="SUPFAM" id="SSF50978">
    <property type="entry name" value="WD40 repeat-like"/>
    <property type="match status" value="2"/>
</dbReference>
<feature type="domain" description="GPI inositol-deacylase winged helix" evidence="4">
    <location>
        <begin position="617"/>
        <end position="699"/>
    </location>
</feature>
<dbReference type="Pfam" id="PF22939">
    <property type="entry name" value="WHD_GPIID"/>
    <property type="match status" value="1"/>
</dbReference>
<feature type="region of interest" description="Disordered" evidence="2">
    <location>
        <begin position="1617"/>
        <end position="1642"/>
    </location>
</feature>
<accession>A0A423VC26</accession>
<proteinExistence type="predicted"/>
<dbReference type="Gene3D" id="2.130.10.10">
    <property type="entry name" value="YVTN repeat-like/Quinoprotein amine dehydrogenase"/>
    <property type="match status" value="2"/>
</dbReference>
<evidence type="ECO:0000256" key="2">
    <source>
        <dbReference type="SAM" id="MobiDB-lite"/>
    </source>
</evidence>
<comment type="caution">
    <text evidence="6">The sequence shown here is derived from an EMBL/GenBank/DDBJ whole genome shotgun (WGS) entry which is preliminary data.</text>
</comment>
<feature type="region of interest" description="Disordered" evidence="2">
    <location>
        <begin position="1"/>
        <end position="20"/>
    </location>
</feature>
<dbReference type="Proteomes" id="UP000284375">
    <property type="component" value="Unassembled WGS sequence"/>
</dbReference>
<dbReference type="SUPFAM" id="SSF52540">
    <property type="entry name" value="P-loop containing nucleoside triphosphate hydrolases"/>
    <property type="match status" value="1"/>
</dbReference>
<dbReference type="GO" id="GO:0008299">
    <property type="term" value="P:isoprenoid biosynthetic process"/>
    <property type="evidence" value="ECO:0007669"/>
    <property type="project" value="InterPro"/>
</dbReference>
<keyword evidence="7" id="KW-1185">Reference proteome</keyword>
<dbReference type="SMART" id="SM00320">
    <property type="entry name" value="WD40"/>
    <property type="match status" value="5"/>
</dbReference>
<dbReference type="PANTHER" id="PTHR10039">
    <property type="entry name" value="AMELOGENIN"/>
    <property type="match status" value="1"/>
</dbReference>
<gene>
    <name evidence="6" type="ORF">VSDG_09242</name>
</gene>
<dbReference type="InterPro" id="IPR015943">
    <property type="entry name" value="WD40/YVTN_repeat-like_dom_sf"/>
</dbReference>
<dbReference type="InterPro" id="IPR054471">
    <property type="entry name" value="GPIID_WHD"/>
</dbReference>
<keyword evidence="1" id="KW-0677">Repeat</keyword>
<evidence type="ECO:0000313" key="6">
    <source>
        <dbReference type="EMBL" id="ROV88450.1"/>
    </source>
</evidence>
<dbReference type="InterPro" id="IPR018294">
    <property type="entry name" value="ISPD_synthase_CS"/>
</dbReference>
<dbReference type="Pfam" id="PF24883">
    <property type="entry name" value="NPHP3_N"/>
    <property type="match status" value="1"/>
</dbReference>
<dbReference type="Gene3D" id="3.40.50.300">
    <property type="entry name" value="P-loop containing nucleotide triphosphate hydrolases"/>
    <property type="match status" value="1"/>
</dbReference>
<evidence type="ECO:0000259" key="4">
    <source>
        <dbReference type="Pfam" id="PF22939"/>
    </source>
</evidence>
<feature type="domain" description="Nephrocystin 3-like N-terminal" evidence="5">
    <location>
        <begin position="344"/>
        <end position="506"/>
    </location>
</feature>
<evidence type="ECO:0000259" key="5">
    <source>
        <dbReference type="Pfam" id="PF24883"/>
    </source>
</evidence>
<dbReference type="PANTHER" id="PTHR10039:SF16">
    <property type="entry name" value="GPI INOSITOL-DEACYLASE"/>
    <property type="match status" value="1"/>
</dbReference>
<sequence>MDANSEPGRATPSATALSFLSRTLTRRTQDPEDESYNSKGPLGLTTVHDPGPHRAAVADIIFVHGLNGGSQSTWSKGNIASNFWPKAWLPMDDAFRQDVRVHSFGYPSGLSRESILNIRDFAKSLLAAVKDSPVIGRDGETGIIFIAHSMGGLVVKMAYILGHSYPEFQTVIDRVFSIVFLGTPHQGAAIARTLSRLVALVGARPFVEDLLPESPMLQAINEEFPRVAGKLQLISFYETRPMSVGGIKLLIVEKNSAVMNLANERTTLLDADHRHVAMFSSPTSPAYLTVRNALATLVSSRRDETHCLKQLVAQEDRHELNRFLAIANAPDDDIMVHDSVRLPGSCEWLARKDYYLRWKNSSKSNFLWIRGRPGAGKSVLAGHVVNDLRDCGLDCCFFFFKSSDNAKSNPNAFLRCMAWQMAMLHPGIMTEIKELVPEGTDAVIDQLEHHVVWRKLYLSRILKAQLDRPQFWVIDSIDESKASLDVMNFLVRIQESWPVSILVTSRDPVELHLSKANIRTTIHSEVIMDEDVKEDIALLLKSSLDLLPCPASNRWPTPETMASHIIDNSKGCFLWASLVCSELLKVTTGKEIEEVLTSIPSDMDALYTKILQDVSDARFGKDLAKAFITWTTYAFRPLSTSELQEPIELDINDKIDDVERTVAKCCRNIIYVDTHSKVQLVHATAREFFMTRPSGSDFTATKTEGHRRLAKVCLQFLMQSDRGSSRPSRLAPDRGSRTLRSSLDSNVLYPNTVFRSEPKTRNAQRPSVTQPASFEKHPFMKYATKYVFPHLNFIHSDDQEILALVVNFLGGSSVLRWIEFVAAHGDLHTVYKAGKIINALLVRRSRQFPPLGLAYGQNMFQMLEKWGDDLIHIVTKFSRQLQSSPSSIHHLIPPFCPKGSAIRQQFATIYRGLDVQGLARNSWDDCLTTISYDRSMKPNAVATGPGFFAVGMMIPDGKIMIYGDSIFQEVHTLMHKEPVWRLEFSKSGRELASSGVKMVRIWSTTSGNEIASFRVPSPCLALQFSDEDTILRVVTRQNHLIEWDMIEQKALRGQYDDWTADLEENMQFRSPTTVALGSATGLMCVIYRGEDILLWDYMEDRLYDTFEKETGSVSAFGSHKIAPGSTTVGWVTFSHAIDTNLLAAAYIDGDMVVYDIVTGEAIASVNNGNIVLVSSSPDGRILAGADSHGNLTLFEFETLKPLYRIQFDTQMVPKSLAFTSDSRRIVELRGNYCRIWEPSVLFHTDVMEVENGDTASVSISVSTALQEFKHENTREVDITAIACCKSSNVVFYALHDGSVFASDISGEPESQLIFTVTSSIPVHMLEIDESSSILATADRGGRITARKVVQCPVPGGLISWHVDKPLIDMNNPGSRPIQHIMISGHQSRLLVSTCEYDALFPMPGNGKGSSIAEVARDGVSSWVQHPTKPECLLLVSESKFGIYNWTNLHLIESIQSPSSGVDGLIPLEHPQFFATYSIGTVLAVSTDLPKNRIHKDDRAIKMIQIWDARELENPRAIMKPISQLDDTFCSSIASVIGAYGDRLVFCTIDHWIASIDLQAPQSPGLPADTLVCHFFIPNDWITVDYRDLNFGLGRAGEVLFPKGSELAVIRRGLETTESGGSFNPRGRGASKRGPLPLRLRSE</sequence>
<name>A0A423VC26_CYTCH</name>
<dbReference type="InterPro" id="IPR027417">
    <property type="entry name" value="P-loop_NTPase"/>
</dbReference>
<feature type="region of interest" description="Disordered" evidence="2">
    <location>
        <begin position="26"/>
        <end position="45"/>
    </location>
</feature>
<dbReference type="EMBL" id="LJZO01000067">
    <property type="protein sequence ID" value="ROV88450.1"/>
    <property type="molecule type" value="Genomic_DNA"/>
</dbReference>
<dbReference type="Gene3D" id="3.40.50.1820">
    <property type="entry name" value="alpha/beta hydrolase"/>
    <property type="match status" value="1"/>
</dbReference>
<feature type="domain" description="AB hydrolase-1" evidence="3">
    <location>
        <begin position="60"/>
        <end position="294"/>
    </location>
</feature>